<comment type="caution">
    <text evidence="2">The sequence shown here is derived from an EMBL/GenBank/DDBJ whole genome shotgun (WGS) entry which is preliminary data.</text>
</comment>
<feature type="region of interest" description="Disordered" evidence="1">
    <location>
        <begin position="1"/>
        <end position="37"/>
    </location>
</feature>
<keyword evidence="3" id="KW-1185">Reference proteome</keyword>
<name>A0AAE0XPK8_9GAST</name>
<evidence type="ECO:0000256" key="1">
    <source>
        <dbReference type="SAM" id="MobiDB-lite"/>
    </source>
</evidence>
<feature type="compositionally biased region" description="Polar residues" evidence="1">
    <location>
        <begin position="24"/>
        <end position="35"/>
    </location>
</feature>
<dbReference type="Proteomes" id="UP001283361">
    <property type="component" value="Unassembled WGS sequence"/>
</dbReference>
<protein>
    <submittedName>
        <fullName evidence="2">Uncharacterized protein</fullName>
    </submittedName>
</protein>
<sequence length="74" mass="8115">MVRGSHHSHLPRLSHPECEGVPGHTSSERTANSSRARVVPHKTGIITALNLVTSLSGPCSLHKVVDNIVHFKWF</sequence>
<dbReference type="AlphaFoldDB" id="A0AAE0XPK8"/>
<accession>A0AAE0XPK8</accession>
<evidence type="ECO:0000313" key="2">
    <source>
        <dbReference type="EMBL" id="KAK3701934.1"/>
    </source>
</evidence>
<evidence type="ECO:0000313" key="3">
    <source>
        <dbReference type="Proteomes" id="UP001283361"/>
    </source>
</evidence>
<gene>
    <name evidence="2" type="ORF">RRG08_049817</name>
</gene>
<proteinExistence type="predicted"/>
<dbReference type="EMBL" id="JAWDGP010007872">
    <property type="protein sequence ID" value="KAK3701934.1"/>
    <property type="molecule type" value="Genomic_DNA"/>
</dbReference>
<reference evidence="2" key="1">
    <citation type="journal article" date="2023" name="G3 (Bethesda)">
        <title>A reference genome for the long-term kleptoplast-retaining sea slug Elysia crispata morphotype clarki.</title>
        <authorList>
            <person name="Eastman K.E."/>
            <person name="Pendleton A.L."/>
            <person name="Shaikh M.A."/>
            <person name="Suttiyut T."/>
            <person name="Ogas R."/>
            <person name="Tomko P."/>
            <person name="Gavelis G."/>
            <person name="Widhalm J.R."/>
            <person name="Wisecaver J.H."/>
        </authorList>
    </citation>
    <scope>NUCLEOTIDE SEQUENCE</scope>
    <source>
        <strain evidence="2">ECLA1</strain>
    </source>
</reference>
<organism evidence="2 3">
    <name type="scientific">Elysia crispata</name>
    <name type="common">lettuce slug</name>
    <dbReference type="NCBI Taxonomy" id="231223"/>
    <lineage>
        <taxon>Eukaryota</taxon>
        <taxon>Metazoa</taxon>
        <taxon>Spiralia</taxon>
        <taxon>Lophotrochozoa</taxon>
        <taxon>Mollusca</taxon>
        <taxon>Gastropoda</taxon>
        <taxon>Heterobranchia</taxon>
        <taxon>Euthyneura</taxon>
        <taxon>Panpulmonata</taxon>
        <taxon>Sacoglossa</taxon>
        <taxon>Placobranchoidea</taxon>
        <taxon>Plakobranchidae</taxon>
        <taxon>Elysia</taxon>
    </lineage>
</organism>
<feature type="compositionally biased region" description="Basic residues" evidence="1">
    <location>
        <begin position="1"/>
        <end position="12"/>
    </location>
</feature>